<proteinExistence type="predicted"/>
<keyword evidence="2" id="KW-1185">Reference proteome</keyword>
<dbReference type="EMBL" id="LSDK01000002">
    <property type="protein sequence ID" value="KXB79032.1"/>
    <property type="molecule type" value="Genomic_DNA"/>
</dbReference>
<dbReference type="AlphaFoldDB" id="A0A134BGF0"/>
<evidence type="ECO:0000313" key="1">
    <source>
        <dbReference type="EMBL" id="KXB79032.1"/>
    </source>
</evidence>
<accession>A0A134BGF0</accession>
<dbReference type="Proteomes" id="UP000070224">
    <property type="component" value="Unassembled WGS sequence"/>
</dbReference>
<dbReference type="STRING" id="322095.HMPREF3185_00009"/>
<evidence type="ECO:0008006" key="3">
    <source>
        <dbReference type="Google" id="ProtNLM"/>
    </source>
</evidence>
<name>A0A134BGF0_9PORP</name>
<sequence>MALNREVWLREIQENLFPDNSFVAKSIDDSAFVDNHRVHVPNAGAPSGVKRNRSVFPATVGTREDKDLTYDLEPFSTDPIRLQNILDLELSYDKRKSVIYNDKEALHESIHDYILEQWAKANGGVVRTSGELMPAHTHSGATGKRKKVTSEDILELQTQFDLQKIAQEGRYLLLDPVMYNKLLGSLSAADKHAFFATADAQRGILGQLYGFHIMKRAKVLRLKADAETILFDGEAHEATELGAGLAWQEGCVSRAIGETNMYYEESSPEYYGEVMSFDQRAGGSGRRFDKKGVMLLVESAE</sequence>
<evidence type="ECO:0000313" key="2">
    <source>
        <dbReference type="Proteomes" id="UP000070224"/>
    </source>
</evidence>
<gene>
    <name evidence="1" type="ORF">HMPREF3185_00009</name>
</gene>
<protein>
    <recommendedName>
        <fullName evidence="3">Phage major capsid protein E</fullName>
    </recommendedName>
</protein>
<comment type="caution">
    <text evidence="1">The sequence shown here is derived from an EMBL/GenBank/DDBJ whole genome shotgun (WGS) entry which is preliminary data.</text>
</comment>
<reference evidence="2" key="1">
    <citation type="submission" date="2016-01" db="EMBL/GenBank/DDBJ databases">
        <authorList>
            <person name="Mitreva M."/>
            <person name="Pepin K.H."/>
            <person name="Mihindukulasuriya K.A."/>
            <person name="Fulton R."/>
            <person name="Fronick C."/>
            <person name="O'Laughlin M."/>
            <person name="Miner T."/>
            <person name="Herter B."/>
            <person name="Rosa B.A."/>
            <person name="Cordes M."/>
            <person name="Tomlinson C."/>
            <person name="Wollam A."/>
            <person name="Palsikar V.B."/>
            <person name="Mardis E.R."/>
            <person name="Wilson R.K."/>
        </authorList>
    </citation>
    <scope>NUCLEOTIDE SEQUENCE [LARGE SCALE GENOMIC DNA]</scope>
    <source>
        <strain evidence="2">KA00683</strain>
    </source>
</reference>
<dbReference type="PATRIC" id="fig|322095.3.peg.9"/>
<organism evidence="1 2">
    <name type="scientific">Porphyromonas somerae</name>
    <dbReference type="NCBI Taxonomy" id="322095"/>
    <lineage>
        <taxon>Bacteria</taxon>
        <taxon>Pseudomonadati</taxon>
        <taxon>Bacteroidota</taxon>
        <taxon>Bacteroidia</taxon>
        <taxon>Bacteroidales</taxon>
        <taxon>Porphyromonadaceae</taxon>
        <taxon>Porphyromonas</taxon>
    </lineage>
</organism>